<dbReference type="SMART" id="SM00587">
    <property type="entry name" value="CHK"/>
    <property type="match status" value="1"/>
</dbReference>
<protein>
    <submittedName>
        <fullName evidence="3">Uncharacterized protein LOC114251817</fullName>
    </submittedName>
</protein>
<dbReference type="KEGG" id="bman:114251817"/>
<accession>A0A6J2KI46</accession>
<dbReference type="Proteomes" id="UP000504629">
    <property type="component" value="Unplaced"/>
</dbReference>
<name>A0A6J2KI46_BOMMA</name>
<dbReference type="AlphaFoldDB" id="A0A6J2KI46"/>
<dbReference type="InterPro" id="IPR011009">
    <property type="entry name" value="Kinase-like_dom_sf"/>
</dbReference>
<dbReference type="GeneID" id="114251817"/>
<dbReference type="Pfam" id="PF02958">
    <property type="entry name" value="EcKL"/>
    <property type="match status" value="1"/>
</dbReference>
<keyword evidence="2" id="KW-1185">Reference proteome</keyword>
<evidence type="ECO:0000313" key="2">
    <source>
        <dbReference type="Proteomes" id="UP000504629"/>
    </source>
</evidence>
<proteinExistence type="predicted"/>
<dbReference type="RefSeq" id="XP_028042016.1">
    <property type="nucleotide sequence ID" value="XM_028186215.1"/>
</dbReference>
<sequence>MSEITLDFLQALLKDEYPDVILRSFEGAPGSKRGDNYTSMVYRITLKGIQNRVEPDGSCETETPWEGSVIYKRLPESTTRREAFKSDELFCNEIAFYNKIWPALFEFQNRWGIEEPFKSVPKCYLARDNCVLLKDLKQFGFVMPDRKVGLSVDQTYFVLRHLAHFHALSLAMKGHDPEAFHELWNSRDGISEVFFVSENDDYYRNYYHEAIQNAIAMVDQELQGTDSKDQYLDRFKEFCSEETFFKTMVELVEPCEPLGVICHGDCWTNNFLFRYENENIAEMCIVDFQLVRYASPALDLVYIMYLCLERQQRALHLTPLLRYYADQLFCRTAELSDGGVVCGGVTSDVLFQMLHKDFRQKSRFGLGIALDMYPITTCDSDEAPNLYSAEDSAACSQGSEPAPGARPVRTSSAACRRKMTDLVKELVDQGLL</sequence>
<feature type="domain" description="CHK kinase-like" evidence="1">
    <location>
        <begin position="131"/>
        <end position="337"/>
    </location>
</feature>
<dbReference type="InterPro" id="IPR015897">
    <property type="entry name" value="CHK_kinase-like"/>
</dbReference>
<dbReference type="SUPFAM" id="SSF56112">
    <property type="entry name" value="Protein kinase-like (PK-like)"/>
    <property type="match status" value="1"/>
</dbReference>
<dbReference type="OrthoDB" id="191037at2759"/>
<dbReference type="PANTHER" id="PTHR11012">
    <property type="entry name" value="PROTEIN KINASE-LIKE DOMAIN-CONTAINING"/>
    <property type="match status" value="1"/>
</dbReference>
<evidence type="ECO:0000259" key="1">
    <source>
        <dbReference type="SMART" id="SM00587"/>
    </source>
</evidence>
<dbReference type="InterPro" id="IPR004119">
    <property type="entry name" value="EcKL"/>
</dbReference>
<gene>
    <name evidence="3" type="primary">LOC114251817</name>
</gene>
<organism evidence="2 3">
    <name type="scientific">Bombyx mandarina</name>
    <name type="common">Wild silk moth</name>
    <name type="synonym">Wild silkworm</name>
    <dbReference type="NCBI Taxonomy" id="7092"/>
    <lineage>
        <taxon>Eukaryota</taxon>
        <taxon>Metazoa</taxon>
        <taxon>Ecdysozoa</taxon>
        <taxon>Arthropoda</taxon>
        <taxon>Hexapoda</taxon>
        <taxon>Insecta</taxon>
        <taxon>Pterygota</taxon>
        <taxon>Neoptera</taxon>
        <taxon>Endopterygota</taxon>
        <taxon>Lepidoptera</taxon>
        <taxon>Glossata</taxon>
        <taxon>Ditrysia</taxon>
        <taxon>Bombycoidea</taxon>
        <taxon>Bombycidae</taxon>
        <taxon>Bombycinae</taxon>
        <taxon>Bombyx</taxon>
    </lineage>
</organism>
<dbReference type="PANTHER" id="PTHR11012:SF30">
    <property type="entry name" value="PROTEIN KINASE-LIKE DOMAIN-CONTAINING"/>
    <property type="match status" value="1"/>
</dbReference>
<dbReference type="Gene3D" id="3.90.1200.10">
    <property type="match status" value="1"/>
</dbReference>
<evidence type="ECO:0000313" key="3">
    <source>
        <dbReference type="RefSeq" id="XP_028042016.1"/>
    </source>
</evidence>
<reference evidence="3" key="1">
    <citation type="submission" date="2025-08" db="UniProtKB">
        <authorList>
            <consortium name="RefSeq"/>
        </authorList>
    </citation>
    <scope>IDENTIFICATION</scope>
    <source>
        <tissue evidence="3">Silk gland</tissue>
    </source>
</reference>